<dbReference type="STRING" id="440168.SAMN04487974_10654"/>
<organism evidence="2 3">
    <name type="scientific">Pelagibacterium luteolum</name>
    <dbReference type="NCBI Taxonomy" id="440168"/>
    <lineage>
        <taxon>Bacteria</taxon>
        <taxon>Pseudomonadati</taxon>
        <taxon>Pseudomonadota</taxon>
        <taxon>Alphaproteobacteria</taxon>
        <taxon>Hyphomicrobiales</taxon>
        <taxon>Devosiaceae</taxon>
        <taxon>Pelagibacterium</taxon>
    </lineage>
</organism>
<evidence type="ECO:0000259" key="1">
    <source>
        <dbReference type="Pfam" id="PF10099"/>
    </source>
</evidence>
<dbReference type="GO" id="GO:0005886">
    <property type="term" value="C:plasma membrane"/>
    <property type="evidence" value="ECO:0007669"/>
    <property type="project" value="InterPro"/>
</dbReference>
<reference evidence="2 3" key="1">
    <citation type="submission" date="2016-10" db="EMBL/GenBank/DDBJ databases">
        <authorList>
            <person name="de Groot N.N."/>
        </authorList>
    </citation>
    <scope>NUCLEOTIDE SEQUENCE [LARGE SCALE GENOMIC DNA]</scope>
    <source>
        <strain evidence="2 3">CGMCC 1.10267</strain>
    </source>
</reference>
<proteinExistence type="predicted"/>
<feature type="domain" description="Anti-sigma K factor RskA C-terminal" evidence="1">
    <location>
        <begin position="96"/>
        <end position="225"/>
    </location>
</feature>
<dbReference type="InterPro" id="IPR051474">
    <property type="entry name" value="Anti-sigma-K/W_factor"/>
</dbReference>
<dbReference type="PANTHER" id="PTHR37461">
    <property type="entry name" value="ANTI-SIGMA-K FACTOR RSKA"/>
    <property type="match status" value="1"/>
</dbReference>
<sequence length="236" mass="25056">MNTRSDHNDDIANYVLGQMDSANRARFEERLTREPELLRAVTALQTHFQALDDTVSAEPVPVGLWGRIDSALGQQQVLTAANTNTKPGVFGVPRWAGMAASVALALGVGFFSGQSLQTPQQGQAPLVVAVLLSDDMAPGAIIEAFDDDSIRIIPLEALIAPPNSTLEMWTLPDAETGPVSLGTFQEARELILGGPDLPAPQPDQLYEITVEPEGGSPTGRPTGPILLKGFARAPVV</sequence>
<dbReference type="Proteomes" id="UP000199495">
    <property type="component" value="Unassembled WGS sequence"/>
</dbReference>
<protein>
    <submittedName>
        <fullName evidence="2">Anti-sigma-K factor RskA</fullName>
    </submittedName>
</protein>
<evidence type="ECO:0000313" key="3">
    <source>
        <dbReference type="Proteomes" id="UP000199495"/>
    </source>
</evidence>
<dbReference type="GO" id="GO:0016989">
    <property type="term" value="F:sigma factor antagonist activity"/>
    <property type="evidence" value="ECO:0007669"/>
    <property type="project" value="TreeGrafter"/>
</dbReference>
<name>A0A1G7WC13_9HYPH</name>
<dbReference type="PANTHER" id="PTHR37461:SF1">
    <property type="entry name" value="ANTI-SIGMA-K FACTOR RSKA"/>
    <property type="match status" value="1"/>
</dbReference>
<dbReference type="Pfam" id="PF10099">
    <property type="entry name" value="RskA_C"/>
    <property type="match status" value="1"/>
</dbReference>
<dbReference type="AlphaFoldDB" id="A0A1G7WC13"/>
<dbReference type="GO" id="GO:0006417">
    <property type="term" value="P:regulation of translation"/>
    <property type="evidence" value="ECO:0007669"/>
    <property type="project" value="TreeGrafter"/>
</dbReference>
<dbReference type="RefSeq" id="WP_090596379.1">
    <property type="nucleotide sequence ID" value="NZ_FNCS01000006.1"/>
</dbReference>
<dbReference type="InterPro" id="IPR018764">
    <property type="entry name" value="RskA_C"/>
</dbReference>
<dbReference type="EMBL" id="FNCS01000006">
    <property type="protein sequence ID" value="SDG69498.1"/>
    <property type="molecule type" value="Genomic_DNA"/>
</dbReference>
<accession>A0A1G7WC13</accession>
<dbReference type="OrthoDB" id="9816387at2"/>
<evidence type="ECO:0000313" key="2">
    <source>
        <dbReference type="EMBL" id="SDG69498.1"/>
    </source>
</evidence>
<gene>
    <name evidence="2" type="ORF">SAMN04487974_10654</name>
</gene>
<keyword evidence="3" id="KW-1185">Reference proteome</keyword>